<dbReference type="GO" id="GO:0005730">
    <property type="term" value="C:nucleolus"/>
    <property type="evidence" value="ECO:0007669"/>
    <property type="project" value="UniProtKB-SubCell"/>
</dbReference>
<accession>A0A8H7U3T5</accession>
<evidence type="ECO:0000256" key="1">
    <source>
        <dbReference type="ARBA" id="ARBA00004604"/>
    </source>
</evidence>
<proteinExistence type="inferred from homology"/>
<feature type="compositionally biased region" description="Basic residues" evidence="7">
    <location>
        <begin position="792"/>
        <end position="802"/>
    </location>
</feature>
<sequence>MSQSRPLAALPALNQNHFPPPTDINADRSEEICATRVAAPQRATSSSPFKRQRSDTSIHIHLSAPILPMMQSPDSQPIPLLSPIICATAEEVYMLDPSPSDLAPPSPTGTEIVIEGVKKEFDQALLPLILEAEGIKVRDYGAEVIPSDPRDPEMWAYPIQALVRHDVHIRRDPSNKNPINLSGKTLWRLLDSGLVTQEEAVHNWTAEDWQAMNAYKTRPSGPSPYQVCNLVRPTASYREHMRLDFVPHLKDDKQEHEIFVPPDVPGMDEGDAVGRPHYAPKDWEENYDSKKRKVGASQLIKTNMSYAVALVKERYHGIVFGGELLAAQAVHPSFFVGDPAGVGIVRLLVKYSMGLSGRKIKQRIPNDPRNLSWANDASKFGTSYLQKFGWDSSVGLGPSGEGRTTHISVHQKLDMLGIGADHRNSEDGTAWKQGRDFENLLRRLNDSMGNEDSSEAIKVDGFIRPSSTTEPAEDDAVPPSKASDEDDGDKLKRKKRKHGKDRDAVDEEETEKGKKKRKKSKTTDDGEPNGEERRKEKKKTKAMSSGQGEELPARSKSPSQDGLHDVVATPAVAPLVVPRPHRAHRARHIASKGLASKSATAISEILGVASSTTTPPSTSTPILSAVDTPVADASSSSDLKLQDLTTSTKSVMDYFREKLAAKSSRASSSTAAPSPSSPEINDYDDRPKVGLGASKLHQTTTDADDDGDRPRGGLGSSKANTMMGLPIFAAAGTNPSAAADEADNQDIDDGSKERRMKEKRKKKTQERSDETVHPASETAADMDADPGTSKKEKSKKKHRKKALERPDDNQEVVSAADGTDVLQGQSGRKREKSKKRERGDKKASV</sequence>
<evidence type="ECO:0000259" key="8">
    <source>
        <dbReference type="PROSITE" id="PS50174"/>
    </source>
</evidence>
<feature type="region of interest" description="Disordered" evidence="7">
    <location>
        <begin position="608"/>
        <end position="643"/>
    </location>
</feature>
<dbReference type="GO" id="GO:0006364">
    <property type="term" value="P:rRNA processing"/>
    <property type="evidence" value="ECO:0007669"/>
    <property type="project" value="UniProtKB-KW"/>
</dbReference>
<feature type="compositionally biased region" description="Basic residues" evidence="7">
    <location>
        <begin position="579"/>
        <end position="590"/>
    </location>
</feature>
<feature type="compositionally biased region" description="Basic residues" evidence="7">
    <location>
        <begin position="827"/>
        <end position="836"/>
    </location>
</feature>
<evidence type="ECO:0000256" key="5">
    <source>
        <dbReference type="ARBA" id="ARBA00038007"/>
    </source>
</evidence>
<comment type="caution">
    <text evidence="9">The sequence shown here is derived from an EMBL/GenBank/DDBJ whole genome shotgun (WGS) entry which is preliminary data.</text>
</comment>
<evidence type="ECO:0000256" key="7">
    <source>
        <dbReference type="SAM" id="MobiDB-lite"/>
    </source>
</evidence>
<organism evidence="9 10">
    <name type="scientific">Rhodonia placenta</name>
    <dbReference type="NCBI Taxonomy" id="104341"/>
    <lineage>
        <taxon>Eukaryota</taxon>
        <taxon>Fungi</taxon>
        <taxon>Dikarya</taxon>
        <taxon>Basidiomycota</taxon>
        <taxon>Agaricomycotina</taxon>
        <taxon>Agaricomycetes</taxon>
        <taxon>Polyporales</taxon>
        <taxon>Adustoporiaceae</taxon>
        <taxon>Rhodonia</taxon>
    </lineage>
</organism>
<reference evidence="9" key="1">
    <citation type="submission" date="2020-11" db="EMBL/GenBank/DDBJ databases">
        <authorList>
            <person name="Koelle M."/>
            <person name="Horta M.A.C."/>
            <person name="Nowrousian M."/>
            <person name="Ohm R.A."/>
            <person name="Benz P."/>
            <person name="Pilgard A."/>
        </authorList>
    </citation>
    <scope>NUCLEOTIDE SEQUENCE</scope>
    <source>
        <strain evidence="9">FPRL280</strain>
    </source>
</reference>
<evidence type="ECO:0000256" key="3">
    <source>
        <dbReference type="ARBA" id="ARBA00022552"/>
    </source>
</evidence>
<evidence type="ECO:0000256" key="6">
    <source>
        <dbReference type="ARBA" id="ARBA00041961"/>
    </source>
</evidence>
<name>A0A8H7U3T5_9APHY</name>
<comment type="similarity">
    <text evidence="5">Belongs to the PINX1 family.</text>
</comment>
<dbReference type="PANTHER" id="PTHR23149">
    <property type="entry name" value="G PATCH DOMAIN CONTAINING PROTEIN"/>
    <property type="match status" value="1"/>
</dbReference>
<keyword evidence="3" id="KW-0698">rRNA processing</keyword>
<dbReference type="PROSITE" id="PS50174">
    <property type="entry name" value="G_PATCH"/>
    <property type="match status" value="1"/>
</dbReference>
<feature type="region of interest" description="Disordered" evidence="7">
    <location>
        <begin position="447"/>
        <end position="596"/>
    </location>
</feature>
<protein>
    <recommendedName>
        <fullName evidence="6">PinX1-related protein 1</fullName>
    </recommendedName>
</protein>
<feature type="compositionally biased region" description="Polar residues" evidence="7">
    <location>
        <begin position="633"/>
        <end position="643"/>
    </location>
</feature>
<keyword evidence="4" id="KW-0539">Nucleus</keyword>
<evidence type="ECO:0000313" key="10">
    <source>
        <dbReference type="Proteomes" id="UP000639403"/>
    </source>
</evidence>
<feature type="compositionally biased region" description="Low complexity" evidence="7">
    <location>
        <begin position="566"/>
        <end position="578"/>
    </location>
</feature>
<feature type="region of interest" description="Disordered" evidence="7">
    <location>
        <begin position="660"/>
        <end position="845"/>
    </location>
</feature>
<dbReference type="EMBL" id="JADOXO010000036">
    <property type="protein sequence ID" value="KAF9817937.1"/>
    <property type="molecule type" value="Genomic_DNA"/>
</dbReference>
<dbReference type="SMART" id="SM00443">
    <property type="entry name" value="G_patch"/>
    <property type="match status" value="1"/>
</dbReference>
<evidence type="ECO:0000256" key="4">
    <source>
        <dbReference type="ARBA" id="ARBA00023242"/>
    </source>
</evidence>
<dbReference type="InterPro" id="IPR050656">
    <property type="entry name" value="PINX1"/>
</dbReference>
<dbReference type="InterPro" id="IPR000467">
    <property type="entry name" value="G_patch_dom"/>
</dbReference>
<evidence type="ECO:0000313" key="9">
    <source>
        <dbReference type="EMBL" id="KAF9817937.1"/>
    </source>
</evidence>
<dbReference type="Proteomes" id="UP000639403">
    <property type="component" value="Unassembled WGS sequence"/>
</dbReference>
<evidence type="ECO:0000256" key="2">
    <source>
        <dbReference type="ARBA" id="ARBA00022517"/>
    </source>
</evidence>
<dbReference type="GO" id="GO:0003676">
    <property type="term" value="F:nucleic acid binding"/>
    <property type="evidence" value="ECO:0007669"/>
    <property type="project" value="InterPro"/>
</dbReference>
<feature type="compositionally biased region" description="Low complexity" evidence="7">
    <location>
        <begin position="661"/>
        <end position="678"/>
    </location>
</feature>
<comment type="subcellular location">
    <subcellularLocation>
        <location evidence="1">Nucleus</location>
        <location evidence="1">Nucleolus</location>
    </subcellularLocation>
</comment>
<dbReference type="AlphaFoldDB" id="A0A8H7U3T5"/>
<feature type="region of interest" description="Disordered" evidence="7">
    <location>
        <begin position="1"/>
        <end position="26"/>
    </location>
</feature>
<feature type="compositionally biased region" description="Low complexity" evidence="7">
    <location>
        <begin position="610"/>
        <end position="621"/>
    </location>
</feature>
<dbReference type="Pfam" id="PF01585">
    <property type="entry name" value="G-patch"/>
    <property type="match status" value="1"/>
</dbReference>
<gene>
    <name evidence="9" type="ORF">IEO21_03131</name>
</gene>
<keyword evidence="2" id="KW-0690">Ribosome biogenesis</keyword>
<dbReference type="PANTHER" id="PTHR23149:SF31">
    <property type="entry name" value="PROTEIN PXR1"/>
    <property type="match status" value="1"/>
</dbReference>
<reference evidence="9" key="2">
    <citation type="journal article" name="Front. Microbiol.">
        <title>Degradative Capacity of Two Strains of Rhodonia placenta: From Phenotype to Genotype.</title>
        <authorList>
            <person name="Kolle M."/>
            <person name="Horta M.A.C."/>
            <person name="Nowrousian M."/>
            <person name="Ohm R.A."/>
            <person name="Benz J.P."/>
            <person name="Pilgard A."/>
        </authorList>
    </citation>
    <scope>NUCLEOTIDE SEQUENCE</scope>
    <source>
        <strain evidence="9">FPRL280</strain>
    </source>
</reference>
<feature type="domain" description="G-patch" evidence="8">
    <location>
        <begin position="377"/>
        <end position="423"/>
    </location>
</feature>